<dbReference type="InterPro" id="IPR036188">
    <property type="entry name" value="FAD/NAD-bd_sf"/>
</dbReference>
<dbReference type="SUPFAM" id="SSF51905">
    <property type="entry name" value="FAD/NAD(P)-binding domain"/>
    <property type="match status" value="1"/>
</dbReference>
<dbReference type="PRINTS" id="PR00368">
    <property type="entry name" value="FADPNR"/>
</dbReference>
<dbReference type="PANTHER" id="PTHR48105">
    <property type="entry name" value="THIOREDOXIN REDUCTASE 1-RELATED-RELATED"/>
    <property type="match status" value="1"/>
</dbReference>
<reference evidence="4" key="1">
    <citation type="journal article" date="2014" name="Front. Microbiol.">
        <title>High frequency of phylogenetically diverse reductive dehalogenase-homologous genes in deep subseafloor sedimentary metagenomes.</title>
        <authorList>
            <person name="Kawai M."/>
            <person name="Futagami T."/>
            <person name="Toyoda A."/>
            <person name="Takaki Y."/>
            <person name="Nishi S."/>
            <person name="Hori S."/>
            <person name="Arai W."/>
            <person name="Tsubouchi T."/>
            <person name="Morono Y."/>
            <person name="Uchiyama I."/>
            <person name="Ito T."/>
            <person name="Fujiyama A."/>
            <person name="Inagaki F."/>
            <person name="Takami H."/>
        </authorList>
    </citation>
    <scope>NUCLEOTIDE SEQUENCE</scope>
    <source>
        <strain evidence="4">Expedition CK06-06</strain>
    </source>
</reference>
<dbReference type="Gene3D" id="3.50.50.60">
    <property type="entry name" value="FAD/NAD(P)-binding domain"/>
    <property type="match status" value="2"/>
</dbReference>
<evidence type="ECO:0000313" key="4">
    <source>
        <dbReference type="EMBL" id="GAI31861.1"/>
    </source>
</evidence>
<dbReference type="EMBL" id="BARV01018264">
    <property type="protein sequence ID" value="GAI31861.1"/>
    <property type="molecule type" value="Genomic_DNA"/>
</dbReference>
<protein>
    <recommendedName>
        <fullName evidence="3">FAD/NAD(P)-binding domain-containing protein</fullName>
    </recommendedName>
</protein>
<accession>X1NNS7</accession>
<evidence type="ECO:0000259" key="3">
    <source>
        <dbReference type="Pfam" id="PF07992"/>
    </source>
</evidence>
<proteinExistence type="predicted"/>
<keyword evidence="1" id="KW-0285">Flavoprotein</keyword>
<dbReference type="PRINTS" id="PR00469">
    <property type="entry name" value="PNDRDTASEII"/>
</dbReference>
<evidence type="ECO:0000256" key="2">
    <source>
        <dbReference type="ARBA" id="ARBA00023002"/>
    </source>
</evidence>
<dbReference type="InterPro" id="IPR023753">
    <property type="entry name" value="FAD/NAD-binding_dom"/>
</dbReference>
<dbReference type="GO" id="GO:0016491">
    <property type="term" value="F:oxidoreductase activity"/>
    <property type="evidence" value="ECO:0007669"/>
    <property type="project" value="UniProtKB-KW"/>
</dbReference>
<sequence length="110" mass="11601">MRCGSKIETIIGDEQVKALDLLDIQTGERSTLQVDGILVHIGVEPNTDYLNGIVPLDSQGHILVNEKMETEIPGVFAAGDIRHNSAMQIATAVGDGATAAISAGRYLASL</sequence>
<dbReference type="InterPro" id="IPR050097">
    <property type="entry name" value="Ferredoxin-NADP_redctase_2"/>
</dbReference>
<name>X1NNS7_9ZZZZ</name>
<evidence type="ECO:0000256" key="1">
    <source>
        <dbReference type="ARBA" id="ARBA00022630"/>
    </source>
</evidence>
<dbReference type="AlphaFoldDB" id="X1NNS7"/>
<comment type="caution">
    <text evidence="4">The sequence shown here is derived from an EMBL/GenBank/DDBJ whole genome shotgun (WGS) entry which is preliminary data.</text>
</comment>
<organism evidence="4">
    <name type="scientific">marine sediment metagenome</name>
    <dbReference type="NCBI Taxonomy" id="412755"/>
    <lineage>
        <taxon>unclassified sequences</taxon>
        <taxon>metagenomes</taxon>
        <taxon>ecological metagenomes</taxon>
    </lineage>
</organism>
<dbReference type="Pfam" id="PF07992">
    <property type="entry name" value="Pyr_redox_2"/>
    <property type="match status" value="1"/>
</dbReference>
<feature type="domain" description="FAD/NAD(P)-binding" evidence="3">
    <location>
        <begin position="2"/>
        <end position="96"/>
    </location>
</feature>
<gene>
    <name evidence="4" type="ORF">S06H3_30930</name>
</gene>
<keyword evidence="2" id="KW-0560">Oxidoreductase</keyword>